<gene>
    <name evidence="1" type="ORF">FSP39_024797</name>
</gene>
<sequence length="344" mass="40068">MFNGKIYGHARQTLLNTLSAYYRKGYLLFLEIPSIQVEVTKWHATPTRGISNVLRGSTVIKRLLQKITVTDIYTYSKPEIIMSLESSHSKIVEELKDFLQLHQLNFSCFEIMCRQIDIACRNRSRYLTERCLSHILRASSPDCVRSKLFLALYFYRCKRYESTIYLLYKVIQKLEDAEISYTWETFADKYSRLGGDLMSISHGMRKFIATEVPLNSETCIPEIFDEYNTTWYTPDHSLSPWVLSHFLLGLCHFWKGDSAQARVHLRDIRKCLRYRLRHISSNAYPLSWELLGIGQEIIGDFQQALLSYGEMEKCTVSTIGISSTQLLDVNKKRRSQLAAFLNME</sequence>
<dbReference type="AlphaFoldDB" id="A0AA88YJZ8"/>
<organism evidence="1 2">
    <name type="scientific">Pinctada imbricata</name>
    <name type="common">Atlantic pearl-oyster</name>
    <name type="synonym">Pinctada martensii</name>
    <dbReference type="NCBI Taxonomy" id="66713"/>
    <lineage>
        <taxon>Eukaryota</taxon>
        <taxon>Metazoa</taxon>
        <taxon>Spiralia</taxon>
        <taxon>Lophotrochozoa</taxon>
        <taxon>Mollusca</taxon>
        <taxon>Bivalvia</taxon>
        <taxon>Autobranchia</taxon>
        <taxon>Pteriomorphia</taxon>
        <taxon>Pterioida</taxon>
        <taxon>Pterioidea</taxon>
        <taxon>Pteriidae</taxon>
        <taxon>Pinctada</taxon>
    </lineage>
</organism>
<accession>A0AA88YJZ8</accession>
<dbReference type="SUPFAM" id="SSF48452">
    <property type="entry name" value="TPR-like"/>
    <property type="match status" value="1"/>
</dbReference>
<protein>
    <submittedName>
        <fullName evidence="1">Uncharacterized protein</fullName>
    </submittedName>
</protein>
<evidence type="ECO:0000313" key="1">
    <source>
        <dbReference type="EMBL" id="KAK3106664.1"/>
    </source>
</evidence>
<keyword evidence="2" id="KW-1185">Reference proteome</keyword>
<dbReference type="EMBL" id="VSWD01000003">
    <property type="protein sequence ID" value="KAK3106664.1"/>
    <property type="molecule type" value="Genomic_DNA"/>
</dbReference>
<proteinExistence type="predicted"/>
<comment type="caution">
    <text evidence="1">The sequence shown here is derived from an EMBL/GenBank/DDBJ whole genome shotgun (WGS) entry which is preliminary data.</text>
</comment>
<reference evidence="1" key="1">
    <citation type="submission" date="2019-08" db="EMBL/GenBank/DDBJ databases">
        <title>The improved chromosome-level genome for the pearl oyster Pinctada fucata martensii using PacBio sequencing and Hi-C.</title>
        <authorList>
            <person name="Zheng Z."/>
        </authorList>
    </citation>
    <scope>NUCLEOTIDE SEQUENCE</scope>
    <source>
        <strain evidence="1">ZZ-2019</strain>
        <tissue evidence="1">Adductor muscle</tissue>
    </source>
</reference>
<dbReference type="InterPro" id="IPR011990">
    <property type="entry name" value="TPR-like_helical_dom_sf"/>
</dbReference>
<name>A0AA88YJZ8_PINIB</name>
<evidence type="ECO:0000313" key="2">
    <source>
        <dbReference type="Proteomes" id="UP001186944"/>
    </source>
</evidence>
<dbReference type="Proteomes" id="UP001186944">
    <property type="component" value="Unassembled WGS sequence"/>
</dbReference>